<dbReference type="EMBL" id="LN714482">
    <property type="protein sequence ID" value="CEL66629.1"/>
    <property type="molecule type" value="Genomic_DNA"/>
</dbReference>
<feature type="region of interest" description="Disordered" evidence="1">
    <location>
        <begin position="991"/>
        <end position="1025"/>
    </location>
</feature>
<feature type="compositionally biased region" description="Basic and acidic residues" evidence="1">
    <location>
        <begin position="319"/>
        <end position="335"/>
    </location>
</feature>
<feature type="region of interest" description="Disordered" evidence="1">
    <location>
        <begin position="520"/>
        <end position="558"/>
    </location>
</feature>
<evidence type="ECO:0000313" key="3">
    <source>
        <dbReference type="EMBL" id="CEL66629.1"/>
    </source>
</evidence>
<feature type="region of interest" description="Disordered" evidence="1">
    <location>
        <begin position="921"/>
        <end position="945"/>
    </location>
</feature>
<reference evidence="4" key="3">
    <citation type="journal article" date="2012" name="PLoS Pathog.">
        <title>Comparative genomics of the apicomplexan parasites Toxoplasma gondii and Neospora caninum: Coccidia differing in host range and transmission strategy.</title>
        <authorList>
            <person name="Reid A.J."/>
            <person name="Vermont S.J."/>
            <person name="Cotton J.A."/>
            <person name="Harris D."/>
            <person name="Hill-Cawthorne G.A."/>
            <person name="Konen-Waisman S."/>
            <person name="Latham S.M."/>
            <person name="Mourier T."/>
            <person name="Norton R."/>
            <person name="Quail M.A."/>
            <person name="Sanders M."/>
            <person name="Shanmugam D."/>
            <person name="Sohal A."/>
            <person name="Wasmuth J.D."/>
            <person name="Brunk B."/>
            <person name="Grigg M.E."/>
            <person name="Howard J.C."/>
            <person name="Parkinson J."/>
            <person name="Roos D.S."/>
            <person name="Trees A.J."/>
            <person name="Berriman M."/>
            <person name="Pain A."/>
            <person name="Wastling J.M."/>
        </authorList>
    </citation>
    <scope>NUCLEOTIDE SEQUENCE [LARGE SCALE GENOMIC DNA]</scope>
    <source>
        <strain evidence="4">Liverpool</strain>
    </source>
</reference>
<feature type="compositionally biased region" description="Basic and acidic residues" evidence="1">
    <location>
        <begin position="830"/>
        <end position="843"/>
    </location>
</feature>
<feature type="region of interest" description="Disordered" evidence="1">
    <location>
        <begin position="311"/>
        <end position="337"/>
    </location>
</feature>
<evidence type="ECO:0000313" key="4">
    <source>
        <dbReference type="Proteomes" id="UP000007494"/>
    </source>
</evidence>
<feature type="compositionally biased region" description="Basic and acidic residues" evidence="1">
    <location>
        <begin position="148"/>
        <end position="160"/>
    </location>
</feature>
<dbReference type="VEuPathDB" id="ToxoDB:NCLIV_024400"/>
<feature type="compositionally biased region" description="Polar residues" evidence="1">
    <location>
        <begin position="998"/>
        <end position="1008"/>
    </location>
</feature>
<sequence>MQMANSAQVFSPRLPSRVSPETALRFAVAASTVERRSLRCRSQSSQAVLHQEGKREEAVGAPAHSFQRAGETSRRGPTRSSVATASLREEHSASLSPSLRERRSPGRASHEQRDASDGSESSEDDASVEPRKKSRSGGAAANLPLSRKTAEREKDAEGHTTPRVPLLTTKQQRLLLRYLCISNDEASRVLVQAAARHCGPVAGAAAVAARYLAARQAPGRRSGDARRSEKEPSQDRGVSRAAPEGSPGAELEADTWASALSENVRVDGPPQRSRGRETKGMGSASSWSFRSVAGEGRVRFARTGSSVRFRSPVAAAETQPRRLSDRPLFPDESQRTDLNFPARGSSAAEQAEPACEACARAKWGSHLGRSPGDAFSPPARVALRGTEGCLEECAHAAAAVLPTCSSSRATVSVASSPTPVGTLNRFSRSLHGMLVHDSDPRPYERCREHCAIAGSSPAELSKISCHCLGTGGRECVGAPNVSSSSSAWSCCSNASAVPARTASSGDRACCHGNRHSPFAGVSETRRPAQPSHSSSFGPTARARGAAGDASRESGARPSCPSCPSCAPSPASRAGSFASPDAVGGRCSVDQGCACSSYSACGSCQPLLDSSGLERSPCLHADQERRMGCPGADSLATRPTVSVACTPPCTGGRRSSLCDGPHADAVHGSGQRQGAPVVRHRVFLRPAATALESPGTATPVRRGSLSCRSGHVEERRQTEARPFHVHQQRDPSGNQAGNTCGVGESRTQREAEQSLGRLGSPAQTPPSLHTRPQSHAQWESTRSSVSPGSMFLPCQELGPRRAGVPPAGQVCCSVGETRSREEGSVGSAEASKTEAESNGRKQHDSGITVALPSSILAPSPRSEHATTVRHRAPVAARTKTEHPSTEEGQPEDLYKVLERQQRELAEQLRLLELIETHQVESGFLGQRRDPQPGASGSQSQLSVVRDARQTGAHENVGFLDNAPHLLHLDVEVVRRGRGKPWSVSQTVYAQSPDDIPYSGSASRAKTEGQSHGWYPPGSTRVNEGNRLRPEAGNRLKASDNWTTTQEQDEQQLRELEDVVWTLAVAERNHASELLRV</sequence>
<dbReference type="OMA" id="PACNSCE"/>
<dbReference type="Proteomes" id="UP000007494">
    <property type="component" value="Chromosome VIIb"/>
</dbReference>
<protein>
    <submittedName>
        <fullName evidence="2">Uncharacterized protein</fullName>
    </submittedName>
</protein>
<evidence type="ECO:0000256" key="1">
    <source>
        <dbReference type="SAM" id="MobiDB-lite"/>
    </source>
</evidence>
<dbReference type="RefSeq" id="XP_003882684.1">
    <property type="nucleotide sequence ID" value="XM_003882635.1"/>
</dbReference>
<gene>
    <name evidence="3" type="ORF">BN1204_024400</name>
    <name evidence="2" type="ORF">NCLIV_024400</name>
</gene>
<reference evidence="2" key="1">
    <citation type="submission" date="2011-02" db="EMBL/GenBank/DDBJ databases">
        <authorList>
            <person name="Aslett M."/>
        </authorList>
    </citation>
    <scope>NUCLEOTIDE SEQUENCE</scope>
    <source>
        <strain evidence="2">Liverpool</strain>
    </source>
</reference>
<keyword evidence="4" id="KW-1185">Reference proteome</keyword>
<feature type="region of interest" description="Disordered" evidence="1">
    <location>
        <begin position="814"/>
        <end position="891"/>
    </location>
</feature>
<dbReference type="OrthoDB" id="331788at2759"/>
<feature type="region of interest" description="Disordered" evidence="1">
    <location>
        <begin position="215"/>
        <end position="287"/>
    </location>
</feature>
<feature type="compositionally biased region" description="Basic and acidic residues" evidence="1">
    <location>
        <begin position="221"/>
        <end position="238"/>
    </location>
</feature>
<feature type="compositionally biased region" description="Polar residues" evidence="1">
    <location>
        <begin position="760"/>
        <end position="786"/>
    </location>
</feature>
<evidence type="ECO:0000313" key="2">
    <source>
        <dbReference type="EMBL" id="CBZ52652.1"/>
    </source>
</evidence>
<dbReference type="EMBL" id="FR823389">
    <property type="protein sequence ID" value="CBZ52652.1"/>
    <property type="molecule type" value="Genomic_DNA"/>
</dbReference>
<organism evidence="2 4">
    <name type="scientific">Neospora caninum (strain Liverpool)</name>
    <dbReference type="NCBI Taxonomy" id="572307"/>
    <lineage>
        <taxon>Eukaryota</taxon>
        <taxon>Sar</taxon>
        <taxon>Alveolata</taxon>
        <taxon>Apicomplexa</taxon>
        <taxon>Conoidasida</taxon>
        <taxon>Coccidia</taxon>
        <taxon>Eucoccidiorida</taxon>
        <taxon>Eimeriorina</taxon>
        <taxon>Sarcocystidae</taxon>
        <taxon>Neospora</taxon>
    </lineage>
</organism>
<dbReference type="GeneID" id="13444897"/>
<name>F0VG08_NEOCL</name>
<feature type="compositionally biased region" description="Basic and acidic residues" evidence="1">
    <location>
        <begin position="709"/>
        <end position="721"/>
    </location>
</feature>
<accession>F0VG08</accession>
<reference evidence="2" key="2">
    <citation type="submission" date="2011-03" db="EMBL/GenBank/DDBJ databases">
        <title>Comparative genomics and transcriptomics of Neospora caninum and Toxoplasma gondii.</title>
        <authorList>
            <person name="Reid A.J."/>
            <person name="Sohal A."/>
            <person name="Harris D."/>
            <person name="Quail M."/>
            <person name="Sanders M."/>
            <person name="Berriman M."/>
            <person name="Wastling J.M."/>
            <person name="Pain A."/>
        </authorList>
    </citation>
    <scope>NUCLEOTIDE SEQUENCE</scope>
    <source>
        <strain evidence="2">Liverpool</strain>
    </source>
</reference>
<reference evidence="3" key="4">
    <citation type="journal article" date="2015" name="PLoS ONE">
        <title>Comprehensive Evaluation of Toxoplasma gondii VEG and Neospora caninum LIV Genomes with Tachyzoite Stage Transcriptome and Proteome Defines Novel Transcript Features.</title>
        <authorList>
            <person name="Ramaprasad A."/>
            <person name="Mourier T."/>
            <person name="Naeem R."/>
            <person name="Malas T.B."/>
            <person name="Moussa E."/>
            <person name="Panigrahi A."/>
            <person name="Vermont S.J."/>
            <person name="Otto T.D."/>
            <person name="Wastling J."/>
            <person name="Pain A."/>
        </authorList>
    </citation>
    <scope>NUCLEOTIDE SEQUENCE</scope>
    <source>
        <strain evidence="3">Liverpool</strain>
    </source>
</reference>
<dbReference type="AlphaFoldDB" id="F0VG08"/>
<feature type="region of interest" description="Disordered" evidence="1">
    <location>
        <begin position="1"/>
        <end position="165"/>
    </location>
</feature>
<dbReference type="InParanoid" id="F0VG08"/>
<feature type="region of interest" description="Disordered" evidence="1">
    <location>
        <begin position="688"/>
        <end position="786"/>
    </location>
</feature>
<dbReference type="eggNOG" id="ENOG502R01Q">
    <property type="taxonomic scope" value="Eukaryota"/>
</dbReference>
<proteinExistence type="predicted"/>
<feature type="compositionally biased region" description="Basic and acidic residues" evidence="1">
    <location>
        <begin position="99"/>
        <end position="116"/>
    </location>
</feature>